<sequence>MRKISDYYLSDATYEGQALIVLITDLEKYKLFINEKNKVSIKVLLMKSPIQPLKKYLSEGIETKGFGHIQLTGARVADQAVKMAVFKCDCT</sequence>
<gene>
    <name evidence="2" type="ORF">E2K98_28310</name>
    <name evidence="1" type="ORF">RCG21_16020</name>
</gene>
<comment type="caution">
    <text evidence="2">The sequence shown here is derived from an EMBL/GenBank/DDBJ whole genome shotgun (WGS) entry which is preliminary data.</text>
</comment>
<dbReference type="EMBL" id="JAVGVR010000001">
    <property type="protein sequence ID" value="MDQ6597850.1"/>
    <property type="molecule type" value="Genomic_DNA"/>
</dbReference>
<dbReference type="Proteomes" id="UP001178888">
    <property type="component" value="Unassembled WGS sequence"/>
</dbReference>
<dbReference type="AlphaFoldDB" id="A0A4R5VIR0"/>
<dbReference type="RefSeq" id="WP_133340082.1">
    <property type="nucleotide sequence ID" value="NZ_JAVGVR010000001.1"/>
</dbReference>
<evidence type="ECO:0000313" key="1">
    <source>
        <dbReference type="EMBL" id="MDQ6597850.1"/>
    </source>
</evidence>
<reference evidence="2 3" key="1">
    <citation type="submission" date="2019-03" db="EMBL/GenBank/DDBJ databases">
        <title>Bacillus niacini sp. nov. a Nicotinate-Metabolizing Mesophile Isolated from Soil.</title>
        <authorList>
            <person name="Zhang G."/>
        </authorList>
    </citation>
    <scope>NUCLEOTIDE SEQUENCE [LARGE SCALE GENOMIC DNA]</scope>
    <source>
        <strain evidence="2 3">WN066</strain>
    </source>
</reference>
<proteinExistence type="predicted"/>
<evidence type="ECO:0000313" key="4">
    <source>
        <dbReference type="Proteomes" id="UP001178888"/>
    </source>
</evidence>
<accession>A0A4R5VIR0</accession>
<protein>
    <submittedName>
        <fullName evidence="2">Uncharacterized protein</fullName>
    </submittedName>
</protein>
<evidence type="ECO:0000313" key="2">
    <source>
        <dbReference type="EMBL" id="TDK55403.1"/>
    </source>
</evidence>
<dbReference type="Proteomes" id="UP000295132">
    <property type="component" value="Unassembled WGS sequence"/>
</dbReference>
<dbReference type="EMBL" id="SMYO01000031">
    <property type="protein sequence ID" value="TDK55403.1"/>
    <property type="molecule type" value="Genomic_DNA"/>
</dbReference>
<organism evidence="2 3">
    <name type="scientific">Bacillus salipaludis</name>
    <dbReference type="NCBI Taxonomy" id="2547811"/>
    <lineage>
        <taxon>Bacteria</taxon>
        <taxon>Bacillati</taxon>
        <taxon>Bacillota</taxon>
        <taxon>Bacilli</taxon>
        <taxon>Bacillales</taxon>
        <taxon>Bacillaceae</taxon>
        <taxon>Bacillus</taxon>
    </lineage>
</organism>
<name>A0A4R5VIR0_9BACI</name>
<keyword evidence="4" id="KW-1185">Reference proteome</keyword>
<reference evidence="1" key="2">
    <citation type="submission" date="2023-08" db="EMBL/GenBank/DDBJ databases">
        <title>Nitrogen cycling bacteria in agricultural field soils.</title>
        <authorList>
            <person name="Jang J."/>
        </authorList>
    </citation>
    <scope>NUCLEOTIDE SEQUENCE</scope>
    <source>
        <strain evidence="1">PS3-36</strain>
    </source>
</reference>
<evidence type="ECO:0000313" key="3">
    <source>
        <dbReference type="Proteomes" id="UP000295132"/>
    </source>
</evidence>